<keyword evidence="3 4" id="KW-0443">Lipid metabolism</keyword>
<feature type="transmembrane region" description="Helical" evidence="5">
    <location>
        <begin position="32"/>
        <end position="49"/>
    </location>
</feature>
<feature type="short sequence motif" description="DGA/G" evidence="4">
    <location>
        <begin position="236"/>
        <end position="238"/>
    </location>
</feature>
<dbReference type="PROSITE" id="PS51635">
    <property type="entry name" value="PNPLA"/>
    <property type="match status" value="1"/>
</dbReference>
<keyword evidence="1 4" id="KW-0378">Hydrolase</keyword>
<evidence type="ECO:0000256" key="4">
    <source>
        <dbReference type="PROSITE-ProRule" id="PRU01161"/>
    </source>
</evidence>
<dbReference type="InterPro" id="IPR016035">
    <property type="entry name" value="Acyl_Trfase/lysoPLipase"/>
</dbReference>
<dbReference type="Proteomes" id="UP000199045">
    <property type="component" value="Unassembled WGS sequence"/>
</dbReference>
<dbReference type="PANTHER" id="PTHR14226:SF76">
    <property type="entry name" value="NTE FAMILY PROTEIN RSSA"/>
    <property type="match status" value="1"/>
</dbReference>
<dbReference type="Gene3D" id="3.40.1090.10">
    <property type="entry name" value="Cytosolic phospholipase A2 catalytic domain"/>
    <property type="match status" value="2"/>
</dbReference>
<evidence type="ECO:0000256" key="2">
    <source>
        <dbReference type="ARBA" id="ARBA00022963"/>
    </source>
</evidence>
<evidence type="ECO:0000256" key="1">
    <source>
        <dbReference type="ARBA" id="ARBA00022801"/>
    </source>
</evidence>
<dbReference type="AlphaFoldDB" id="A0A1G7SUJ9"/>
<dbReference type="Pfam" id="PF01734">
    <property type="entry name" value="Patatin"/>
    <property type="match status" value="1"/>
</dbReference>
<evidence type="ECO:0000313" key="8">
    <source>
        <dbReference type="Proteomes" id="UP000199045"/>
    </source>
</evidence>
<protein>
    <submittedName>
        <fullName evidence="7">NTE family protein</fullName>
    </submittedName>
</protein>
<evidence type="ECO:0000256" key="5">
    <source>
        <dbReference type="SAM" id="Phobius"/>
    </source>
</evidence>
<proteinExistence type="predicted"/>
<dbReference type="InterPro" id="IPR002641">
    <property type="entry name" value="PNPLA_dom"/>
</dbReference>
<feature type="active site" description="Proton acceptor" evidence="4">
    <location>
        <position position="236"/>
    </location>
</feature>
<feature type="short sequence motif" description="GXSXG" evidence="4">
    <location>
        <begin position="90"/>
        <end position="94"/>
    </location>
</feature>
<evidence type="ECO:0000256" key="3">
    <source>
        <dbReference type="ARBA" id="ARBA00023098"/>
    </source>
</evidence>
<keyword evidence="2 4" id="KW-0442">Lipid degradation</keyword>
<dbReference type="GO" id="GO:0016787">
    <property type="term" value="F:hydrolase activity"/>
    <property type="evidence" value="ECO:0007669"/>
    <property type="project" value="UniProtKB-UniRule"/>
</dbReference>
<dbReference type="SUPFAM" id="SSF52151">
    <property type="entry name" value="FabD/lysophospholipase-like"/>
    <property type="match status" value="1"/>
</dbReference>
<gene>
    <name evidence="7" type="ORF">SAMN04488121_1031012</name>
</gene>
<dbReference type="InterPro" id="IPR043864">
    <property type="entry name" value="Omp85-like_dom"/>
</dbReference>
<dbReference type="CDD" id="cd07205">
    <property type="entry name" value="Pat_PNPLA6_PNPLA7_NTE1_like"/>
    <property type="match status" value="1"/>
</dbReference>
<accession>A0A1G7SUJ9</accession>
<dbReference type="PANTHER" id="PTHR14226">
    <property type="entry name" value="NEUROPATHY TARGET ESTERASE/SWISS CHEESE D.MELANOGASTER"/>
    <property type="match status" value="1"/>
</dbReference>
<keyword evidence="5" id="KW-1133">Transmembrane helix</keyword>
<dbReference type="Pfam" id="PF19143">
    <property type="entry name" value="Omp85_2"/>
    <property type="match status" value="1"/>
</dbReference>
<keyword evidence="5" id="KW-0812">Transmembrane</keyword>
<evidence type="ECO:0000259" key="6">
    <source>
        <dbReference type="PROSITE" id="PS51635"/>
    </source>
</evidence>
<evidence type="ECO:0000313" key="7">
    <source>
        <dbReference type="EMBL" id="SDG26464.1"/>
    </source>
</evidence>
<name>A0A1G7SUJ9_CHIFI</name>
<feature type="active site" description="Nucleophile" evidence="4">
    <location>
        <position position="92"/>
    </location>
</feature>
<reference evidence="7 8" key="1">
    <citation type="submission" date="2016-10" db="EMBL/GenBank/DDBJ databases">
        <authorList>
            <person name="de Groot N.N."/>
        </authorList>
    </citation>
    <scope>NUCLEOTIDE SEQUENCE [LARGE SCALE GENOMIC DNA]</scope>
    <source>
        <strain evidence="7 8">DSM 527</strain>
    </source>
</reference>
<dbReference type="GO" id="GO:0016042">
    <property type="term" value="P:lipid catabolic process"/>
    <property type="evidence" value="ECO:0007669"/>
    <property type="project" value="UniProtKB-UniRule"/>
</dbReference>
<dbReference type="EMBL" id="FNBN01000003">
    <property type="protein sequence ID" value="SDG26464.1"/>
    <property type="molecule type" value="Genomic_DNA"/>
</dbReference>
<organism evidence="7 8">
    <name type="scientific">Chitinophaga filiformis</name>
    <name type="common">Myxococcus filiformis</name>
    <name type="synonym">Flexibacter filiformis</name>
    <dbReference type="NCBI Taxonomy" id="104663"/>
    <lineage>
        <taxon>Bacteria</taxon>
        <taxon>Pseudomonadati</taxon>
        <taxon>Bacteroidota</taxon>
        <taxon>Chitinophagia</taxon>
        <taxon>Chitinophagales</taxon>
        <taxon>Chitinophagaceae</taxon>
        <taxon>Chitinophaga</taxon>
    </lineage>
</organism>
<feature type="short sequence motif" description="GXGXXG" evidence="4">
    <location>
        <begin position="63"/>
        <end position="68"/>
    </location>
</feature>
<sequence length="772" mass="86606">MITRLILEVFLLTLLGLQDLHHSRTNMRKRQALVYFIMMLLLPAVIFAQEAGRRPKIGLTLSGGGAKGLAHIGILQAIDSAGLKVDYITGTSMGSIIGALYAMGYSGDAMEKIAHGMDWDNLFSNQPVLTDISYEEKREYNKYLIEIPFEYGKPKLASGVIAGEQLWLELARLCWPVNGVKDFSQFNIPFKCIATDVTTGDIVTLDTGDIVTAIRASMAIPSVFTAVKIGDKKLVDGGVVRNFPVITAKEMGADLVIGSNVSGGLRQADQLVTPLDIIYQLGFYKDADDFKQAKKVTDIYIQHHLDNYSAASFGSVDSLLELGKRKGAEMYPIFKRMADSLNALYPPEVPFQKNRLPFTPDIELVDINVTGLVHSDVSFFLGRLGLVKNGCYTPADIKEAVLNVFGTRFYKMITYHLEPKGDGKSEMNISVEENPLTYVKFALQYNSFTNASAIVNITQRNFIVPNSRAFVSLAIGENPRILAEYFKYLGPKRNFGFGLGAYYEDNALTLYKDFKRQMEYHLKYLNGDIHFQYTLNRMMAVGVGNRYEFLNISPRYESEEVLRGNGNQMNSYLYVGINSLDRKIFPRRGVDFQLESGWVYRQQEGYRLYKDGVEVSPGDYNYKFNDYQRTIMQMKYNIPFNRNGTLQVQLGGAANFNHQQGPINAFLLGGLNNVIRNQLPVVGIREGEITTSSAATIQLSYQYELMRNTYAIPRAGVALYDFLGDVSAKYKYMSGYGVTGGYSSFLGPIEASLMYCDQDGRLRMYVNIGFNF</sequence>
<keyword evidence="5" id="KW-0472">Membrane</keyword>
<dbReference type="InterPro" id="IPR050301">
    <property type="entry name" value="NTE"/>
</dbReference>
<feature type="domain" description="PNPLA" evidence="6">
    <location>
        <begin position="59"/>
        <end position="249"/>
    </location>
</feature>
<dbReference type="STRING" id="104663.SAMN04488121_1031012"/>